<dbReference type="STRING" id="912594.AWC12_14935"/>
<sequence length="293" mass="32246">MRRFLAAAVLPVFVVALALLGGCSSNDEPTSLVDEAGYHVRNDAVYYLNPFPGRAFRVDGADSSTFEAFDRTYARDRERVYINGHLLDGADAGSFQLLERPGFSKDRDHVYQHDQPISEDPANFAFLGSDLSRDSVNVYWTDGAVLSRDPANFAIITDENHYLFAKDSDEVFVNGRVIVGASPATFRVLEGAYSRDDAKVFYFDAQIPGADVTTFRPLEGPYAVDDDHAYWMGESVPGADPATFEVLNANFECAADRDRAYYRQMAIEGADPAMFPSGRTVTGCSETSISFGD</sequence>
<dbReference type="Proteomes" id="UP000078396">
    <property type="component" value="Unassembled WGS sequence"/>
</dbReference>
<proteinExistence type="predicted"/>
<evidence type="ECO:0008006" key="4">
    <source>
        <dbReference type="Google" id="ProtNLM"/>
    </source>
</evidence>
<evidence type="ECO:0000313" key="3">
    <source>
        <dbReference type="Proteomes" id="UP000078396"/>
    </source>
</evidence>
<protein>
    <recommendedName>
        <fullName evidence="4">DKNYY family protein</fullName>
    </recommendedName>
</protein>
<evidence type="ECO:0000256" key="1">
    <source>
        <dbReference type="SAM" id="SignalP"/>
    </source>
</evidence>
<dbReference type="InterPro" id="IPR027375">
    <property type="entry name" value="DKNYY"/>
</dbReference>
<feature type="chain" id="PRO_5038772296" description="DKNYY family protein" evidence="1">
    <location>
        <begin position="19"/>
        <end position="293"/>
    </location>
</feature>
<dbReference type="EMBL" id="LWCS01000001">
    <property type="protein sequence ID" value="OAN42283.1"/>
    <property type="molecule type" value="Genomic_DNA"/>
</dbReference>
<comment type="caution">
    <text evidence="2">The sequence shown here is derived from an EMBL/GenBank/DDBJ whole genome shotgun (WGS) entry which is preliminary data.</text>
</comment>
<evidence type="ECO:0000313" key="2">
    <source>
        <dbReference type="EMBL" id="OAN42283.1"/>
    </source>
</evidence>
<organism evidence="2 3">
    <name type="scientific">Mycolicibacterium iranicum</name>
    <name type="common">Mycobacterium iranicum</name>
    <dbReference type="NCBI Taxonomy" id="912594"/>
    <lineage>
        <taxon>Bacteria</taxon>
        <taxon>Bacillati</taxon>
        <taxon>Actinomycetota</taxon>
        <taxon>Actinomycetes</taxon>
        <taxon>Mycobacteriales</taxon>
        <taxon>Mycobacteriaceae</taxon>
        <taxon>Mycolicibacterium</taxon>
    </lineage>
</organism>
<dbReference type="RefSeq" id="WP_064279625.1">
    <property type="nucleotide sequence ID" value="NZ_LWCS01000001.1"/>
</dbReference>
<dbReference type="PROSITE" id="PS51257">
    <property type="entry name" value="PROKAR_LIPOPROTEIN"/>
    <property type="match status" value="1"/>
</dbReference>
<feature type="signal peptide" evidence="1">
    <location>
        <begin position="1"/>
        <end position="18"/>
    </location>
</feature>
<accession>A0A178M530</accession>
<dbReference type="Pfam" id="PF13644">
    <property type="entry name" value="DKNYY"/>
    <property type="match status" value="2"/>
</dbReference>
<keyword evidence="1" id="KW-0732">Signal</keyword>
<gene>
    <name evidence="2" type="ORF">A4X20_00810</name>
</gene>
<reference evidence="2 3" key="1">
    <citation type="submission" date="2016-04" db="EMBL/GenBank/DDBJ databases">
        <title>Draft Genome Sequences of Staphylococcus capitis Strain H36, S. capitis Strain H65, S. cohnii Strain H62, S. hominis Strain H69, Mycobacterium iranicum Strain H39, Plantibacter sp. Strain H53, Pseudomonas oryzihabitans Strain H72, and Microbacterium sp. Strain H83, isolated from residential settings.</title>
        <authorList>
            <person name="Lymperopoulou D."/>
            <person name="Adams R.I."/>
            <person name="Lindow S."/>
            <person name="Coil D.A."/>
            <person name="Jospin G."/>
            <person name="Eisen J.A."/>
        </authorList>
    </citation>
    <scope>NUCLEOTIDE SEQUENCE [LARGE SCALE GENOMIC DNA]</scope>
    <source>
        <strain evidence="2 3">H39</strain>
    </source>
</reference>
<name>A0A178M530_MYCIR</name>
<dbReference type="AlphaFoldDB" id="A0A178M530"/>